<dbReference type="Gene3D" id="3.60.10.10">
    <property type="entry name" value="Endonuclease/exonuclease/phosphatase"/>
    <property type="match status" value="1"/>
</dbReference>
<accession>A0A6J2XJ85</accession>
<dbReference type="KEGG" id="soy:115879047"/>
<sequence length="141" mass="16099">MKRVNIDILGCSEVRWPNSGHCKIDDYDVYHCGDTTTQNRNGVAMIVSKEVNNCVINFMGISNRVALLKINVKPFNINIIQSYAPTSESSDQEIEIFYEQLRTALKYTKKQEVNIPLGDFNAKVSRAKVLLAMLWEILAWE</sequence>
<dbReference type="OrthoDB" id="6369087at2759"/>
<dbReference type="Proteomes" id="UP000504635">
    <property type="component" value="Unplaced"/>
</dbReference>
<dbReference type="GeneID" id="115879047"/>
<reference evidence="2" key="1">
    <citation type="submission" date="2025-08" db="UniProtKB">
        <authorList>
            <consortium name="RefSeq"/>
        </authorList>
    </citation>
    <scope>IDENTIFICATION</scope>
    <source>
        <tissue evidence="2">Gonads</tissue>
    </source>
</reference>
<dbReference type="SUPFAM" id="SSF56219">
    <property type="entry name" value="DNase I-like"/>
    <property type="match status" value="1"/>
</dbReference>
<gene>
    <name evidence="2" type="primary">LOC115879047</name>
</gene>
<dbReference type="AlphaFoldDB" id="A0A6J2XJ85"/>
<dbReference type="RefSeq" id="XP_030751543.1">
    <property type="nucleotide sequence ID" value="XM_030895683.1"/>
</dbReference>
<organism evidence="1 2">
    <name type="scientific">Sitophilus oryzae</name>
    <name type="common">Rice weevil</name>
    <name type="synonym">Curculio oryzae</name>
    <dbReference type="NCBI Taxonomy" id="7048"/>
    <lineage>
        <taxon>Eukaryota</taxon>
        <taxon>Metazoa</taxon>
        <taxon>Ecdysozoa</taxon>
        <taxon>Arthropoda</taxon>
        <taxon>Hexapoda</taxon>
        <taxon>Insecta</taxon>
        <taxon>Pterygota</taxon>
        <taxon>Neoptera</taxon>
        <taxon>Endopterygota</taxon>
        <taxon>Coleoptera</taxon>
        <taxon>Polyphaga</taxon>
        <taxon>Cucujiformia</taxon>
        <taxon>Curculionidae</taxon>
        <taxon>Dryophthorinae</taxon>
        <taxon>Sitophilus</taxon>
    </lineage>
</organism>
<dbReference type="InterPro" id="IPR036691">
    <property type="entry name" value="Endo/exonu/phosph_ase_sf"/>
</dbReference>
<keyword evidence="1" id="KW-1185">Reference proteome</keyword>
<protein>
    <submittedName>
        <fullName evidence="2">Craniofacial development protein 2-like</fullName>
    </submittedName>
</protein>
<name>A0A6J2XJ85_SITOR</name>
<evidence type="ECO:0000313" key="1">
    <source>
        <dbReference type="Proteomes" id="UP000504635"/>
    </source>
</evidence>
<dbReference type="InParanoid" id="A0A6J2XJ85"/>
<proteinExistence type="predicted"/>
<evidence type="ECO:0000313" key="2">
    <source>
        <dbReference type="RefSeq" id="XP_030751543.1"/>
    </source>
</evidence>